<feature type="chain" id="PRO_5039927097" evidence="3">
    <location>
        <begin position="21"/>
        <end position="223"/>
    </location>
</feature>
<dbReference type="Gene3D" id="1.25.40.10">
    <property type="entry name" value="Tetratricopeptide repeat domain"/>
    <property type="match status" value="1"/>
</dbReference>
<dbReference type="KEGG" id="tas:TASI_0026"/>
<accession>G4QD00</accession>
<dbReference type="SUPFAM" id="SSF81901">
    <property type="entry name" value="HCP-like"/>
    <property type="match status" value="1"/>
</dbReference>
<dbReference type="eggNOG" id="COG0790">
    <property type="taxonomic scope" value="Bacteria"/>
</dbReference>
<dbReference type="PANTHER" id="PTHR13891:SF1">
    <property type="entry name" value="CYTOCHROME C OXIDASE ASSEMBLY FACTOR 7"/>
    <property type="match status" value="1"/>
</dbReference>
<dbReference type="HOGENOM" id="CLU_1239635_0_0_4"/>
<evidence type="ECO:0000313" key="4">
    <source>
        <dbReference type="EMBL" id="AEP35817.1"/>
    </source>
</evidence>
<name>G4QD00_TAYAM</name>
<reference key="1">
    <citation type="submission" date="2011-09" db="EMBL/GenBank/DDBJ databases">
        <title>Genomic characterization of the Taylorella genus.</title>
        <authorList>
            <person name="Hebert L."/>
            <person name="Moumen B."/>
            <person name="Pons N."/>
            <person name="Duquesne F."/>
            <person name="Breuil M.-F."/>
            <person name="Goux D."/>
            <person name="Batto J.-M."/>
            <person name="Renault P."/>
            <person name="Laugier C."/>
            <person name="Petry S."/>
        </authorList>
    </citation>
    <scope>NUCLEOTIDE SEQUENCE</scope>
    <source>
        <strain>MCE3</strain>
    </source>
</reference>
<dbReference type="AlphaFoldDB" id="G4QD00"/>
<dbReference type="EMBL" id="CP003059">
    <property type="protein sequence ID" value="AEP35817.1"/>
    <property type="molecule type" value="Genomic_DNA"/>
</dbReference>
<evidence type="ECO:0000313" key="5">
    <source>
        <dbReference type="Proteomes" id="UP000009284"/>
    </source>
</evidence>
<evidence type="ECO:0000256" key="3">
    <source>
        <dbReference type="SAM" id="SignalP"/>
    </source>
</evidence>
<organism evidence="4 5">
    <name type="scientific">Taylorella asinigenitalis (strain MCE3)</name>
    <dbReference type="NCBI Taxonomy" id="1008459"/>
    <lineage>
        <taxon>Bacteria</taxon>
        <taxon>Pseudomonadati</taxon>
        <taxon>Pseudomonadota</taxon>
        <taxon>Betaproteobacteria</taxon>
        <taxon>Burkholderiales</taxon>
        <taxon>Alcaligenaceae</taxon>
        <taxon>Taylorella</taxon>
    </lineage>
</organism>
<dbReference type="SMART" id="SM00671">
    <property type="entry name" value="SEL1"/>
    <property type="match status" value="3"/>
</dbReference>
<dbReference type="PANTHER" id="PTHR13891">
    <property type="entry name" value="CYTOCHROME C OXIDASE ASSEMBLY FACTOR 7"/>
    <property type="match status" value="1"/>
</dbReference>
<dbReference type="RefSeq" id="WP_014110716.1">
    <property type="nucleotide sequence ID" value="NC_016043.1"/>
</dbReference>
<comment type="similarity">
    <text evidence="1">Belongs to the hcp beta-lactamase family.</text>
</comment>
<dbReference type="InterPro" id="IPR011990">
    <property type="entry name" value="TPR-like_helical_dom_sf"/>
</dbReference>
<evidence type="ECO:0000256" key="1">
    <source>
        <dbReference type="ARBA" id="ARBA00008486"/>
    </source>
</evidence>
<dbReference type="STRING" id="1008459.TASI_0026"/>
<feature type="signal peptide" evidence="3">
    <location>
        <begin position="1"/>
        <end position="20"/>
    </location>
</feature>
<proteinExistence type="inferred from homology"/>
<dbReference type="OrthoDB" id="7498000at2"/>
<protein>
    <submittedName>
        <fullName evidence="4">Tetratricopeptide repeat family protein</fullName>
    </submittedName>
</protein>
<sequence>MKFNKYLLAVSVCIATPAMAQSSMETIESNCLTGDAKSCLVAGYANLNGVKAEKNVTKSETLFERGCTLGELEACHVIATRFNKSDSYKRLSELCSKGHDASCASKAYSELEGLSTKKNVKKGIQTAQASCDNSGSQSCTILASIYFLGLYSQKIDNDKGVSYLEKSCKLKMYSSCKQVAKIYSEGRLIKPNAEKVLESLSTMCSLGDKKSCSTIETYRGKTQ</sequence>
<dbReference type="Proteomes" id="UP000009284">
    <property type="component" value="Chromosome"/>
</dbReference>
<keyword evidence="5" id="KW-1185">Reference proteome</keyword>
<gene>
    <name evidence="4" type="ordered locus">TASI_0026</name>
</gene>
<keyword evidence="3" id="KW-0732">Signal</keyword>
<dbReference type="InterPro" id="IPR040239">
    <property type="entry name" value="HcpB-like"/>
</dbReference>
<keyword evidence="2" id="KW-0677">Repeat</keyword>
<dbReference type="InterPro" id="IPR006597">
    <property type="entry name" value="Sel1-like"/>
</dbReference>
<evidence type="ECO:0000256" key="2">
    <source>
        <dbReference type="ARBA" id="ARBA00022737"/>
    </source>
</evidence>
<reference evidence="4 5" key="2">
    <citation type="journal article" date="2012" name="PLoS ONE">
        <title>Genomic characterization of the taylorella genus.</title>
        <authorList>
            <person name="Hebert L."/>
            <person name="Moumen B."/>
            <person name="Pons N."/>
            <person name="Duquesne F."/>
            <person name="Breuil M.F."/>
            <person name="Goux D."/>
            <person name="Batto J.M."/>
            <person name="Laugier C."/>
            <person name="Renault P."/>
            <person name="Petry S."/>
        </authorList>
    </citation>
    <scope>NUCLEOTIDE SEQUENCE [LARGE SCALE GENOMIC DNA]</scope>
    <source>
        <strain evidence="4 5">MCE3</strain>
    </source>
</reference>